<gene>
    <name evidence="1" type="ORF">EZL74_01545</name>
</gene>
<dbReference type="Gene3D" id="2.60.40.1120">
    <property type="entry name" value="Carboxypeptidase-like, regulatory domain"/>
    <property type="match status" value="1"/>
</dbReference>
<dbReference type="InterPro" id="IPR008969">
    <property type="entry name" value="CarboxyPept-like_regulatory"/>
</dbReference>
<keyword evidence="1" id="KW-0378">Hydrolase</keyword>
<dbReference type="GO" id="GO:0004180">
    <property type="term" value="F:carboxypeptidase activity"/>
    <property type="evidence" value="ECO:0007669"/>
    <property type="project" value="UniProtKB-KW"/>
</dbReference>
<dbReference type="RefSeq" id="WP_131474827.1">
    <property type="nucleotide sequence ID" value="NZ_SJPE01000001.1"/>
</dbReference>
<dbReference type="Proteomes" id="UP000293300">
    <property type="component" value="Unassembled WGS sequence"/>
</dbReference>
<dbReference type="OrthoDB" id="914976at2"/>
<dbReference type="AlphaFoldDB" id="A0A4Q9Z6V1"/>
<keyword evidence="1" id="KW-0121">Carboxypeptidase</keyword>
<evidence type="ECO:0000313" key="1">
    <source>
        <dbReference type="EMBL" id="TBX71216.1"/>
    </source>
</evidence>
<dbReference type="EMBL" id="SJPE01000001">
    <property type="protein sequence ID" value="TBX71216.1"/>
    <property type="molecule type" value="Genomic_DNA"/>
</dbReference>
<organism evidence="1 2">
    <name type="scientific">Flavobacterium silvisoli</name>
    <dbReference type="NCBI Taxonomy" id="2529433"/>
    <lineage>
        <taxon>Bacteria</taxon>
        <taxon>Pseudomonadati</taxon>
        <taxon>Bacteroidota</taxon>
        <taxon>Flavobacteriia</taxon>
        <taxon>Flavobacteriales</taxon>
        <taxon>Flavobacteriaceae</taxon>
        <taxon>Flavobacterium</taxon>
    </lineage>
</organism>
<protein>
    <submittedName>
        <fullName evidence="1">Carboxypeptidase-like regulatory domain-containing protein</fullName>
    </submittedName>
</protein>
<sequence length="292" mass="33324">MKDKIVFGLMLLTGFYMSAQIKGVVKDSLTGKPISYVNIAVENEKTGATSEENGEFSINAKENRHLIFSALGYEKRKVQASQATEVKMVPKTFQLDEVVILPRFGTKSLEIGSTKNNVAQAFDNGPRIDVKFFPYLPKYKKTKFLKQVTILTDSNIENASIRLHFYTVDAFGFPGEEMLTKDYIVTVNKGVKKSYFNISDFNLRMPKNGLFVGFEKLIIEKNKVEKTVTDMNSNTIRTEKIYYPFVLYNFVPSDYYYTFYGGKWNRETKPANQGNTDKMMINEPAINLVLTN</sequence>
<dbReference type="SUPFAM" id="SSF49464">
    <property type="entry name" value="Carboxypeptidase regulatory domain-like"/>
    <property type="match status" value="1"/>
</dbReference>
<keyword evidence="1" id="KW-0645">Protease</keyword>
<accession>A0A4Q9Z6V1</accession>
<name>A0A4Q9Z6V1_9FLAO</name>
<reference evidence="1 2" key="1">
    <citation type="submission" date="2019-02" db="EMBL/GenBank/DDBJ databases">
        <title>Flavobacterium sp. RD-2-33 isolated from forest soil.</title>
        <authorList>
            <person name="Chaudhary D.K."/>
        </authorList>
    </citation>
    <scope>NUCLEOTIDE SEQUENCE [LARGE SCALE GENOMIC DNA]</scope>
    <source>
        <strain evidence="1 2">RD-2-33</strain>
    </source>
</reference>
<proteinExistence type="predicted"/>
<dbReference type="Pfam" id="PF13715">
    <property type="entry name" value="CarbopepD_reg_2"/>
    <property type="match status" value="1"/>
</dbReference>
<keyword evidence="2" id="KW-1185">Reference proteome</keyword>
<evidence type="ECO:0000313" key="2">
    <source>
        <dbReference type="Proteomes" id="UP000293300"/>
    </source>
</evidence>
<comment type="caution">
    <text evidence="1">The sequence shown here is derived from an EMBL/GenBank/DDBJ whole genome shotgun (WGS) entry which is preliminary data.</text>
</comment>